<dbReference type="Proteomes" id="UP000472267">
    <property type="component" value="Chromosome 10"/>
</dbReference>
<reference evidence="13" key="2">
    <citation type="submission" date="2025-08" db="UniProtKB">
        <authorList>
            <consortium name="Ensembl"/>
        </authorList>
    </citation>
    <scope>IDENTIFICATION</scope>
</reference>
<name>A0A672FU34_SALFA</name>
<dbReference type="FunFam" id="2.40.50.140:FF:000064">
    <property type="entry name" value="Replication protein A subunit"/>
    <property type="match status" value="1"/>
</dbReference>
<dbReference type="CDD" id="cd04477">
    <property type="entry name" value="RPA1N"/>
    <property type="match status" value="1"/>
</dbReference>
<evidence type="ECO:0000256" key="8">
    <source>
        <dbReference type="ARBA" id="ARBA00023242"/>
    </source>
</evidence>
<evidence type="ECO:0000256" key="9">
    <source>
        <dbReference type="RuleBase" id="RU364130"/>
    </source>
</evidence>
<gene>
    <name evidence="13" type="primary">LOC115395455</name>
</gene>
<keyword evidence="5 9" id="KW-0863">Zinc-finger</keyword>
<reference evidence="13" key="3">
    <citation type="submission" date="2025-09" db="UniProtKB">
        <authorList>
            <consortium name="Ensembl"/>
        </authorList>
    </citation>
    <scope>IDENTIFICATION</scope>
</reference>
<evidence type="ECO:0000256" key="6">
    <source>
        <dbReference type="ARBA" id="ARBA00022833"/>
    </source>
</evidence>
<protein>
    <recommendedName>
        <fullName evidence="9">Replication protein A subunit</fullName>
    </recommendedName>
</protein>
<dbReference type="PANTHER" id="PTHR47165:SF4">
    <property type="entry name" value="OS03G0429900 PROTEIN"/>
    <property type="match status" value="1"/>
</dbReference>
<dbReference type="InterPro" id="IPR031657">
    <property type="entry name" value="REPA_OB_2"/>
</dbReference>
<dbReference type="AlphaFoldDB" id="A0A672FU34"/>
<comment type="subcellular location">
    <subcellularLocation>
        <location evidence="1">Nucleus</location>
        <location evidence="1">PML body</location>
    </subcellularLocation>
</comment>
<comment type="subunit">
    <text evidence="9">Component of the heterotrimeric canonical replication protein A complex (RPA).</text>
</comment>
<sequence length="534" mass="59413">MSTVLTKGAISALHNGLALDNPVLQLVNIRQLETASGPSRFRLAMSDGQHSSTSFLLATQLNHLPEENILVPNCVCRLKKTITSTVKGGKPVVIVLDMEILMSAEESGGKIGDPVKYNTDGTNRVKHAGMKERASSSPSTWWMKWKCACPQGEIKITAFNKEADKFFSLVEQGKVYYISKATLKVANKQYTSLKNDYEMNLHTNSSIVPCDDSEGVPTLHCDFVPIAELENRDKDAVLDVIGVCKSADDVSRITTKNSREVSKRALSLIDTTGKAVTVTLWGEEAEKFDGSGEPVVAIKGARLSDFGGRSLSALFSSTVMVNPDIPEAFSLRAWYDQGGYALDGQSLTESRSAGSRLSMNWKTLSDIKNEQLGHGEKADCFSCVATVVYIRKENCLYQACPTAECNKKVIDQHNGRYRCEKCNREFPNFKYRLILSANLADFGDNQWVTCFQETAETLLGRSAEDLGELRDRVRPAFDEVFQEASFKTHVFKNRVKLETYNDETRLKVTVLEVLPVDHRDYSRRLLRNIRALAS</sequence>
<dbReference type="InterPro" id="IPR004591">
    <property type="entry name" value="Rfa1"/>
</dbReference>
<dbReference type="GO" id="GO:0008270">
    <property type="term" value="F:zinc ion binding"/>
    <property type="evidence" value="ECO:0007669"/>
    <property type="project" value="UniProtKB-KW"/>
</dbReference>
<feature type="domain" description="Replication protein A OB" evidence="12">
    <location>
        <begin position="226"/>
        <end position="322"/>
    </location>
</feature>
<dbReference type="GO" id="GO:0003677">
    <property type="term" value="F:DNA binding"/>
    <property type="evidence" value="ECO:0007669"/>
    <property type="project" value="UniProtKB-KW"/>
</dbReference>
<evidence type="ECO:0000313" key="14">
    <source>
        <dbReference type="Proteomes" id="UP000472267"/>
    </source>
</evidence>
<dbReference type="InterPro" id="IPR013955">
    <property type="entry name" value="Rep_factor-A_C"/>
</dbReference>
<dbReference type="NCBIfam" id="TIGR00617">
    <property type="entry name" value="rpa1"/>
    <property type="match status" value="1"/>
</dbReference>
<dbReference type="InterPro" id="IPR012340">
    <property type="entry name" value="NA-bd_OB-fold"/>
</dbReference>
<organism evidence="13 14">
    <name type="scientific">Salarias fasciatus</name>
    <name type="common">Jewelled blenny</name>
    <name type="synonym">Blennius fasciatus</name>
    <dbReference type="NCBI Taxonomy" id="181472"/>
    <lineage>
        <taxon>Eukaryota</taxon>
        <taxon>Metazoa</taxon>
        <taxon>Chordata</taxon>
        <taxon>Craniata</taxon>
        <taxon>Vertebrata</taxon>
        <taxon>Euteleostomi</taxon>
        <taxon>Actinopterygii</taxon>
        <taxon>Neopterygii</taxon>
        <taxon>Teleostei</taxon>
        <taxon>Neoteleostei</taxon>
        <taxon>Acanthomorphata</taxon>
        <taxon>Ovalentaria</taxon>
        <taxon>Blenniimorphae</taxon>
        <taxon>Blenniiformes</taxon>
        <taxon>Blennioidei</taxon>
        <taxon>Blenniidae</taxon>
        <taxon>Salariinae</taxon>
        <taxon>Salarias</taxon>
    </lineage>
</organism>
<evidence type="ECO:0000259" key="10">
    <source>
        <dbReference type="Pfam" id="PF04057"/>
    </source>
</evidence>
<dbReference type="GO" id="GO:0006260">
    <property type="term" value="P:DNA replication"/>
    <property type="evidence" value="ECO:0007669"/>
    <property type="project" value="UniProtKB-KW"/>
</dbReference>
<dbReference type="InterPro" id="IPR007199">
    <property type="entry name" value="Rep_factor-A_N"/>
</dbReference>
<comment type="similarity">
    <text evidence="2 9">Belongs to the replication factor A protein 1 family.</text>
</comment>
<dbReference type="FunFam" id="2.40.50.140:FF:000090">
    <property type="entry name" value="Replication protein A subunit"/>
    <property type="match status" value="1"/>
</dbReference>
<evidence type="ECO:0000256" key="4">
    <source>
        <dbReference type="ARBA" id="ARBA00022723"/>
    </source>
</evidence>
<dbReference type="GO" id="GO:0016605">
    <property type="term" value="C:PML body"/>
    <property type="evidence" value="ECO:0007669"/>
    <property type="project" value="UniProtKB-SubCell"/>
</dbReference>
<dbReference type="InterPro" id="IPR047192">
    <property type="entry name" value="Euk_RPA1_DBD_C"/>
</dbReference>
<dbReference type="CDD" id="cd04474">
    <property type="entry name" value="RPA1_DBD_A"/>
    <property type="match status" value="1"/>
</dbReference>
<dbReference type="CDD" id="cd04476">
    <property type="entry name" value="RPA1_DBD_C"/>
    <property type="match status" value="1"/>
</dbReference>
<dbReference type="Pfam" id="PF08646">
    <property type="entry name" value="Rep_fac-A_C"/>
    <property type="match status" value="1"/>
</dbReference>
<evidence type="ECO:0000256" key="1">
    <source>
        <dbReference type="ARBA" id="ARBA00004322"/>
    </source>
</evidence>
<dbReference type="CDD" id="cd04475">
    <property type="entry name" value="RPA1_DBD_B"/>
    <property type="match status" value="1"/>
</dbReference>
<dbReference type="FunFam" id="2.40.50.140:FF:000041">
    <property type="entry name" value="Replication protein A subunit"/>
    <property type="match status" value="1"/>
</dbReference>
<feature type="domain" description="Replication factor-A protein 1 N-terminal" evidence="10">
    <location>
        <begin position="5"/>
        <end position="102"/>
    </location>
</feature>
<reference evidence="13" key="1">
    <citation type="submission" date="2019-06" db="EMBL/GenBank/DDBJ databases">
        <authorList>
            <consortium name="Wellcome Sanger Institute Data Sharing"/>
        </authorList>
    </citation>
    <scope>NUCLEOTIDE SEQUENCE [LARGE SCALE GENOMIC DNA]</scope>
</reference>
<keyword evidence="7 9" id="KW-0238">DNA-binding</keyword>
<evidence type="ECO:0000256" key="3">
    <source>
        <dbReference type="ARBA" id="ARBA00022705"/>
    </source>
</evidence>
<evidence type="ECO:0000256" key="2">
    <source>
        <dbReference type="ARBA" id="ARBA00005690"/>
    </source>
</evidence>
<dbReference type="PANTHER" id="PTHR47165">
    <property type="entry name" value="OS03G0429900 PROTEIN"/>
    <property type="match status" value="1"/>
</dbReference>
<keyword evidence="8 9" id="KW-0539">Nucleus</keyword>
<comment type="function">
    <text evidence="9">As part of the heterotrimeric replication protein A complex (RPA/RP-A), binds and stabilizes single-stranded DNA intermediates, that form during DNA replication or upon DNA stress. It prevents their reannealing and in parallel, recruits and activates different proteins and complexes involved in DNA metabolism. Thereby, it plays an essential role both in DNA replication and the cellular response to DNA damage.</text>
</comment>
<dbReference type="GO" id="GO:0006281">
    <property type="term" value="P:DNA repair"/>
    <property type="evidence" value="ECO:0007669"/>
    <property type="project" value="InterPro"/>
</dbReference>
<keyword evidence="6 9" id="KW-0862">Zinc</keyword>
<dbReference type="SUPFAM" id="SSF50249">
    <property type="entry name" value="Nucleic acid-binding proteins"/>
    <property type="match status" value="4"/>
</dbReference>
<dbReference type="FunFam" id="2.40.50.140:FF:000117">
    <property type="entry name" value="Replication protein A subunit"/>
    <property type="match status" value="1"/>
</dbReference>
<dbReference type="GO" id="GO:0006310">
    <property type="term" value="P:DNA recombination"/>
    <property type="evidence" value="ECO:0007669"/>
    <property type="project" value="InterPro"/>
</dbReference>
<proteinExistence type="inferred from homology"/>
<feature type="domain" description="Replication factor A C-terminal" evidence="11">
    <location>
        <begin position="381"/>
        <end position="525"/>
    </location>
</feature>
<accession>A0A672FU34</accession>
<dbReference type="Gene3D" id="2.40.50.140">
    <property type="entry name" value="Nucleic acid-binding proteins"/>
    <property type="match status" value="4"/>
</dbReference>
<evidence type="ECO:0000259" key="11">
    <source>
        <dbReference type="Pfam" id="PF08646"/>
    </source>
</evidence>
<evidence type="ECO:0000259" key="12">
    <source>
        <dbReference type="Pfam" id="PF16900"/>
    </source>
</evidence>
<evidence type="ECO:0000256" key="7">
    <source>
        <dbReference type="ARBA" id="ARBA00023125"/>
    </source>
</evidence>
<keyword evidence="14" id="KW-1185">Reference proteome</keyword>
<dbReference type="Ensembl" id="ENSSFAT00005008713.1">
    <property type="protein sequence ID" value="ENSSFAP00005008305.1"/>
    <property type="gene ID" value="ENSSFAG00005003859.1"/>
</dbReference>
<evidence type="ECO:0000313" key="13">
    <source>
        <dbReference type="Ensembl" id="ENSSFAP00005008305.1"/>
    </source>
</evidence>
<evidence type="ECO:0000256" key="5">
    <source>
        <dbReference type="ARBA" id="ARBA00022771"/>
    </source>
</evidence>
<dbReference type="Pfam" id="PF04057">
    <property type="entry name" value="Rep-A_N"/>
    <property type="match status" value="1"/>
</dbReference>
<dbReference type="Pfam" id="PF16900">
    <property type="entry name" value="REPA_OB_2"/>
    <property type="match status" value="1"/>
</dbReference>
<keyword evidence="4 9" id="KW-0479">Metal-binding</keyword>
<keyword evidence="3 9" id="KW-0235">DNA replication</keyword>